<dbReference type="OrthoDB" id="276546at2759"/>
<dbReference type="AlphaFoldDB" id="A0A9P7K5P0"/>
<keyword evidence="3" id="KW-1185">Reference proteome</keyword>
<proteinExistence type="predicted"/>
<gene>
    <name evidence="2" type="ORF">DXG03_003795</name>
</gene>
<dbReference type="Pfam" id="PF00724">
    <property type="entry name" value="Oxidored_FMN"/>
    <property type="match status" value="1"/>
</dbReference>
<accession>A0A9P7K5P0</accession>
<comment type="caution">
    <text evidence="2">The sequence shown here is derived from an EMBL/GenBank/DDBJ whole genome shotgun (WGS) entry which is preliminary data.</text>
</comment>
<dbReference type="GO" id="GO:0016491">
    <property type="term" value="F:oxidoreductase activity"/>
    <property type="evidence" value="ECO:0007669"/>
    <property type="project" value="InterPro"/>
</dbReference>
<evidence type="ECO:0000259" key="1">
    <source>
        <dbReference type="Pfam" id="PF00724"/>
    </source>
</evidence>
<reference evidence="2" key="2">
    <citation type="submission" date="2021-10" db="EMBL/GenBank/DDBJ databases">
        <title>Phylogenomics reveals ancestral predisposition of the termite-cultivated fungus Termitomyces towards a domesticated lifestyle.</title>
        <authorList>
            <person name="Auxier B."/>
            <person name="Grum-Grzhimaylo A."/>
            <person name="Cardenas M.E."/>
            <person name="Lodge J.D."/>
            <person name="Laessoe T."/>
            <person name="Pedersen O."/>
            <person name="Smith M.E."/>
            <person name="Kuyper T.W."/>
            <person name="Franco-Molano E.A."/>
            <person name="Baroni T.J."/>
            <person name="Aanen D.K."/>
        </authorList>
    </citation>
    <scope>NUCLEOTIDE SEQUENCE</scope>
    <source>
        <strain evidence="2">AP01</strain>
        <tissue evidence="2">Mycelium</tissue>
    </source>
</reference>
<dbReference type="SUPFAM" id="SSF51395">
    <property type="entry name" value="FMN-linked oxidoreductases"/>
    <property type="match status" value="1"/>
</dbReference>
<dbReference type="PANTHER" id="PTHR22893">
    <property type="entry name" value="NADH OXIDOREDUCTASE-RELATED"/>
    <property type="match status" value="1"/>
</dbReference>
<dbReference type="InterPro" id="IPR001155">
    <property type="entry name" value="OxRdtase_FMN_N"/>
</dbReference>
<feature type="domain" description="NADH:flavin oxidoreductase/NADH oxidase N-terminal" evidence="1">
    <location>
        <begin position="5"/>
        <end position="103"/>
    </location>
</feature>
<organism evidence="2 3">
    <name type="scientific">Asterophora parasitica</name>
    <dbReference type="NCBI Taxonomy" id="117018"/>
    <lineage>
        <taxon>Eukaryota</taxon>
        <taxon>Fungi</taxon>
        <taxon>Dikarya</taxon>
        <taxon>Basidiomycota</taxon>
        <taxon>Agaricomycotina</taxon>
        <taxon>Agaricomycetes</taxon>
        <taxon>Agaricomycetidae</taxon>
        <taxon>Agaricales</taxon>
        <taxon>Tricholomatineae</taxon>
        <taxon>Lyophyllaceae</taxon>
        <taxon>Asterophora</taxon>
    </lineage>
</organism>
<dbReference type="Proteomes" id="UP000775547">
    <property type="component" value="Unassembled WGS sequence"/>
</dbReference>
<name>A0A9P7K5P0_9AGAR</name>
<dbReference type="Gene3D" id="3.20.20.70">
    <property type="entry name" value="Aldolase class I"/>
    <property type="match status" value="1"/>
</dbReference>
<evidence type="ECO:0000313" key="2">
    <source>
        <dbReference type="EMBL" id="KAG5639251.1"/>
    </source>
</evidence>
<dbReference type="EMBL" id="JABCKV010002243">
    <property type="protein sequence ID" value="KAG5639251.1"/>
    <property type="molecule type" value="Genomic_DNA"/>
</dbReference>
<reference evidence="2" key="1">
    <citation type="submission" date="2020-07" db="EMBL/GenBank/DDBJ databases">
        <authorList>
            <person name="Nieuwenhuis M."/>
            <person name="Van De Peppel L.J.J."/>
        </authorList>
    </citation>
    <scope>NUCLEOTIDE SEQUENCE</scope>
    <source>
        <strain evidence="2">AP01</strain>
        <tissue evidence="2">Mycelium</tissue>
    </source>
</reference>
<evidence type="ECO:0000313" key="3">
    <source>
        <dbReference type="Proteomes" id="UP000775547"/>
    </source>
</evidence>
<dbReference type="InterPro" id="IPR045247">
    <property type="entry name" value="Oye-like"/>
</dbReference>
<dbReference type="InterPro" id="IPR013785">
    <property type="entry name" value="Aldolase_TIM"/>
</dbReference>
<sequence>MRMADPVPQFTHVVTALRDAHPSLAYLHVVEPRVSGTEDVEHQAHESNDFIRTIWQGKPYITAGGHTRDSAVEAGERGELVAFGRLYTSNPDLPLRLKNNIPLTPYDRNTFYVSGESPEAHIGYTDYAFAETVPIAETGHTVQVAA</sequence>
<protein>
    <recommendedName>
        <fullName evidence="1">NADH:flavin oxidoreductase/NADH oxidase N-terminal domain-containing protein</fullName>
    </recommendedName>
</protein>
<dbReference type="PANTHER" id="PTHR22893:SF91">
    <property type="entry name" value="NADPH DEHYDROGENASE 2-RELATED"/>
    <property type="match status" value="1"/>
</dbReference>
<dbReference type="GO" id="GO:0010181">
    <property type="term" value="F:FMN binding"/>
    <property type="evidence" value="ECO:0007669"/>
    <property type="project" value="InterPro"/>
</dbReference>